<gene>
    <name evidence="2" type="ORF">C7957_12325</name>
</gene>
<feature type="compositionally biased region" description="Basic and acidic residues" evidence="1">
    <location>
        <begin position="24"/>
        <end position="42"/>
    </location>
</feature>
<sequence length="144" mass="16523">MSAVENSNSVLTQIKNVIHNQINKLDERNNQNEKGLKGDRFTRSQQPEKVTYDLEDFAASDAVKRPIKINNSNNIFFINHNDRNRAVKIDPGEYNLTEIQTAIQHQVNEEFGIGKVSVKMTASGSDRFIYAEDKKEEHFLDEQV</sequence>
<accession>A0A4R6RSF5</accession>
<dbReference type="EMBL" id="SNXX01000023">
    <property type="protein sequence ID" value="TDP89664.1"/>
    <property type="molecule type" value="Genomic_DNA"/>
</dbReference>
<evidence type="ECO:0000256" key="1">
    <source>
        <dbReference type="SAM" id="MobiDB-lite"/>
    </source>
</evidence>
<evidence type="ECO:0000313" key="2">
    <source>
        <dbReference type="EMBL" id="TDP89664.1"/>
    </source>
</evidence>
<dbReference type="RefSeq" id="WP_133530913.1">
    <property type="nucleotide sequence ID" value="NZ_SNXX01000023.1"/>
</dbReference>
<organism evidence="2 3">
    <name type="scientific">Halanaerobium saccharolyticum</name>
    <dbReference type="NCBI Taxonomy" id="43595"/>
    <lineage>
        <taxon>Bacteria</taxon>
        <taxon>Bacillati</taxon>
        <taxon>Bacillota</taxon>
        <taxon>Clostridia</taxon>
        <taxon>Halanaerobiales</taxon>
        <taxon>Halanaerobiaceae</taxon>
        <taxon>Halanaerobium</taxon>
    </lineage>
</organism>
<evidence type="ECO:0000313" key="3">
    <source>
        <dbReference type="Proteomes" id="UP000295176"/>
    </source>
</evidence>
<reference evidence="2 3" key="1">
    <citation type="submission" date="2019-03" db="EMBL/GenBank/DDBJ databases">
        <title>Subsurface microbial communities from deep shales in Ohio and West Virginia, USA.</title>
        <authorList>
            <person name="Wrighton K."/>
        </authorList>
    </citation>
    <scope>NUCLEOTIDE SEQUENCE [LARGE SCALE GENOMIC DNA]</scope>
    <source>
        <strain evidence="2 3">MSL 7</strain>
    </source>
</reference>
<feature type="region of interest" description="Disordered" evidence="1">
    <location>
        <begin position="23"/>
        <end position="45"/>
    </location>
</feature>
<dbReference type="Proteomes" id="UP000295176">
    <property type="component" value="Unassembled WGS sequence"/>
</dbReference>
<name>A0A4R6RSF5_9FIRM</name>
<comment type="caution">
    <text evidence="2">The sequence shown here is derived from an EMBL/GenBank/DDBJ whole genome shotgun (WGS) entry which is preliminary data.</text>
</comment>
<protein>
    <submittedName>
        <fullName evidence="2">Uncharacterized protein</fullName>
    </submittedName>
</protein>
<proteinExistence type="predicted"/>
<dbReference type="AlphaFoldDB" id="A0A4R6RSF5"/>